<dbReference type="SUPFAM" id="SSF56281">
    <property type="entry name" value="Metallo-hydrolase/oxidoreductase"/>
    <property type="match status" value="1"/>
</dbReference>
<dbReference type="PANTHER" id="PTHR42951">
    <property type="entry name" value="METALLO-BETA-LACTAMASE DOMAIN-CONTAINING"/>
    <property type="match status" value="1"/>
</dbReference>
<dbReference type="InterPro" id="IPR036866">
    <property type="entry name" value="RibonucZ/Hydroxyglut_hydro"/>
</dbReference>
<dbReference type="InterPro" id="IPR001279">
    <property type="entry name" value="Metallo-B-lactamas"/>
</dbReference>
<proteinExistence type="inferred from homology"/>
<feature type="domain" description="Metallo-beta-lactamase" evidence="2">
    <location>
        <begin position="16"/>
        <end position="214"/>
    </location>
</feature>
<dbReference type="Pfam" id="PF00753">
    <property type="entry name" value="Lactamase_B"/>
    <property type="match status" value="1"/>
</dbReference>
<name>A0A2U2DJJ9_9HYPH</name>
<dbReference type="InterPro" id="IPR050855">
    <property type="entry name" value="NDM-1-like"/>
</dbReference>
<dbReference type="PANTHER" id="PTHR42951:SF4">
    <property type="entry name" value="ACYL-COENZYME A THIOESTERASE MBLAC2"/>
    <property type="match status" value="1"/>
</dbReference>
<dbReference type="GO" id="GO:0017001">
    <property type="term" value="P:antibiotic catabolic process"/>
    <property type="evidence" value="ECO:0007669"/>
    <property type="project" value="UniProtKB-ARBA"/>
</dbReference>
<organism evidence="3 4">
    <name type="scientific">Metarhizobium album</name>
    <dbReference type="NCBI Taxonomy" id="2182425"/>
    <lineage>
        <taxon>Bacteria</taxon>
        <taxon>Pseudomonadati</taxon>
        <taxon>Pseudomonadota</taxon>
        <taxon>Alphaproteobacteria</taxon>
        <taxon>Hyphomicrobiales</taxon>
        <taxon>Rhizobiaceae</taxon>
        <taxon>Metarhizobium</taxon>
    </lineage>
</organism>
<comment type="similarity">
    <text evidence="1">Belongs to the metallo-beta-lactamase superfamily. Class-B beta-lactamase family.</text>
</comment>
<reference evidence="3 4" key="1">
    <citation type="submission" date="2018-05" db="EMBL/GenBank/DDBJ databases">
        <title>The draft genome of strain NS-104.</title>
        <authorList>
            <person name="Hang P."/>
            <person name="Jiang J."/>
        </authorList>
    </citation>
    <scope>NUCLEOTIDE SEQUENCE [LARGE SCALE GENOMIC DNA]</scope>
    <source>
        <strain evidence="3 4">NS-104</strain>
    </source>
</reference>
<evidence type="ECO:0000313" key="3">
    <source>
        <dbReference type="EMBL" id="PWE53473.1"/>
    </source>
</evidence>
<dbReference type="EMBL" id="QFBC01000016">
    <property type="protein sequence ID" value="PWE53473.1"/>
    <property type="molecule type" value="Genomic_DNA"/>
</dbReference>
<evidence type="ECO:0000256" key="1">
    <source>
        <dbReference type="ARBA" id="ARBA00005250"/>
    </source>
</evidence>
<dbReference type="GO" id="GO:0016787">
    <property type="term" value="F:hydrolase activity"/>
    <property type="evidence" value="ECO:0007669"/>
    <property type="project" value="UniProtKB-KW"/>
</dbReference>
<evidence type="ECO:0000313" key="4">
    <source>
        <dbReference type="Proteomes" id="UP000245252"/>
    </source>
</evidence>
<keyword evidence="4" id="KW-1185">Reference proteome</keyword>
<protein>
    <submittedName>
        <fullName evidence="3">MBL fold metallo-hydrolase</fullName>
    </submittedName>
</protein>
<accession>A0A2U2DJJ9</accession>
<evidence type="ECO:0000259" key="2">
    <source>
        <dbReference type="SMART" id="SM00849"/>
    </source>
</evidence>
<dbReference type="Gene3D" id="3.60.15.10">
    <property type="entry name" value="Ribonuclease Z/Hydroxyacylglutathione hydrolase-like"/>
    <property type="match status" value="1"/>
</dbReference>
<dbReference type="CDD" id="cd16282">
    <property type="entry name" value="metallo-hydrolase-like_MBL-fold"/>
    <property type="match status" value="1"/>
</dbReference>
<keyword evidence="3" id="KW-0378">Hydrolase</keyword>
<comment type="caution">
    <text evidence="3">The sequence shown here is derived from an EMBL/GenBank/DDBJ whole genome shotgun (WGS) entry which is preliminary data.</text>
</comment>
<dbReference type="SMART" id="SM00849">
    <property type="entry name" value="Lactamase_B"/>
    <property type="match status" value="1"/>
</dbReference>
<dbReference type="Proteomes" id="UP000245252">
    <property type="component" value="Unassembled WGS sequence"/>
</dbReference>
<gene>
    <name evidence="3" type="ORF">DEM27_26215</name>
</gene>
<dbReference type="AlphaFoldDB" id="A0A2U2DJJ9"/>
<sequence length="284" mass="31351">MSSGVFLIPDKRIPLIPNIGIIVGREYALVVDCGLVVDGAESILAVTRDLAPGRKNILTITHAHPEHGYGAHAFSKDAVIFYNAAQKDYLLSSGSHLLKAFRSYFLPTSHHYLLDGIEITEPHQTYAGSEVSIDLGGRTALLRTWGTSHSPGDQIVFLPEERILFAGDLVVERMFPIVPFFPPLIGVPDINLAQWECALEEMVEMAPKLVVPGHGNLGDTDIVEQVIGYFPLLRRLSQDTKKTAAEKVASIRQFQPTWENPEFIGPALGYLDQMTKSVHPVQFL</sequence>
<dbReference type="OrthoDB" id="8441428at2"/>